<evidence type="ECO:0000256" key="2">
    <source>
        <dbReference type="ARBA" id="ARBA00022833"/>
    </source>
</evidence>
<dbReference type="GO" id="GO:0046872">
    <property type="term" value="F:metal ion binding"/>
    <property type="evidence" value="ECO:0007669"/>
    <property type="project" value="UniProtKB-KW"/>
</dbReference>
<reference evidence="3" key="1">
    <citation type="submission" date="2019-09" db="EMBL/GenBank/DDBJ databases">
        <title>Draft genome information of white flower Hibiscus syriacus.</title>
        <authorList>
            <person name="Kim Y.-M."/>
        </authorList>
    </citation>
    <scope>NUCLEOTIDE SEQUENCE [LARGE SCALE GENOMIC DNA]</scope>
    <source>
        <strain evidence="3">YM2019G1</strain>
    </source>
</reference>
<gene>
    <name evidence="3" type="ORF">F3Y22_tig00113722pilonHSYRG00239</name>
</gene>
<dbReference type="EMBL" id="VEPZ02001718">
    <property type="protein sequence ID" value="KAE8661880.1"/>
    <property type="molecule type" value="Genomic_DNA"/>
</dbReference>
<evidence type="ECO:0000313" key="4">
    <source>
        <dbReference type="Proteomes" id="UP000436088"/>
    </source>
</evidence>
<name>A0A6A2X0V9_HIBSY</name>
<keyword evidence="1" id="KW-0479">Metal-binding</keyword>
<dbReference type="GO" id="GO:0048205">
    <property type="term" value="P:COPI coating of Golgi vesicle"/>
    <property type="evidence" value="ECO:0007669"/>
    <property type="project" value="TreeGrafter"/>
</dbReference>
<keyword evidence="2" id="KW-0862">Zinc</keyword>
<organism evidence="3 4">
    <name type="scientific">Hibiscus syriacus</name>
    <name type="common">Rose of Sharon</name>
    <dbReference type="NCBI Taxonomy" id="106335"/>
    <lineage>
        <taxon>Eukaryota</taxon>
        <taxon>Viridiplantae</taxon>
        <taxon>Streptophyta</taxon>
        <taxon>Embryophyta</taxon>
        <taxon>Tracheophyta</taxon>
        <taxon>Spermatophyta</taxon>
        <taxon>Magnoliopsida</taxon>
        <taxon>eudicotyledons</taxon>
        <taxon>Gunneridae</taxon>
        <taxon>Pentapetalae</taxon>
        <taxon>rosids</taxon>
        <taxon>malvids</taxon>
        <taxon>Malvales</taxon>
        <taxon>Malvaceae</taxon>
        <taxon>Malvoideae</taxon>
        <taxon>Hibiscus</taxon>
    </lineage>
</organism>
<dbReference type="GO" id="GO:0000139">
    <property type="term" value="C:Golgi membrane"/>
    <property type="evidence" value="ECO:0007669"/>
    <property type="project" value="GOC"/>
</dbReference>
<dbReference type="AlphaFoldDB" id="A0A6A2X0V9"/>
<protein>
    <submittedName>
        <fullName evidence="3">Transcription factor</fullName>
    </submittedName>
</protein>
<accession>A0A6A2X0V9</accession>
<keyword evidence="4" id="KW-1185">Reference proteome</keyword>
<evidence type="ECO:0000313" key="3">
    <source>
        <dbReference type="EMBL" id="KAE8661880.1"/>
    </source>
</evidence>
<dbReference type="Proteomes" id="UP000436088">
    <property type="component" value="Unassembled WGS sequence"/>
</dbReference>
<proteinExistence type="predicted"/>
<sequence length="125" mass="13972">MGSFFPSRFEYVENGESTELNSGGPQVLSHIRETDEARKKYSNAKSISSVQFFGDHTRAADYETQANLQKFYRSSSISSADLFGTGADLDLSTNDLINPLSFQVCRLNCIVTHHLVCVFCFLQCL</sequence>
<evidence type="ECO:0000256" key="1">
    <source>
        <dbReference type="ARBA" id="ARBA00022723"/>
    </source>
</evidence>
<comment type="caution">
    <text evidence="3">The sequence shown here is derived from an EMBL/GenBank/DDBJ whole genome shotgun (WGS) entry which is preliminary data.</text>
</comment>
<dbReference type="PANTHER" id="PTHR45686:SF4">
    <property type="entry name" value="ADP-RIBOSYLATION FACTOR GTPASE ACTIVATING PROTEIN 3, ISOFORM H"/>
    <property type="match status" value="1"/>
</dbReference>
<dbReference type="PANTHER" id="PTHR45686">
    <property type="entry name" value="ADP-RIBOSYLATION FACTOR GTPASE ACTIVATING PROTEIN 3, ISOFORM H-RELATED"/>
    <property type="match status" value="1"/>
</dbReference>